<proteinExistence type="predicted"/>
<dbReference type="Proteomes" id="UP001236369">
    <property type="component" value="Unassembled WGS sequence"/>
</dbReference>
<keyword evidence="2" id="KW-1185">Reference proteome</keyword>
<reference evidence="1 2" key="1">
    <citation type="submission" date="2023-07" db="EMBL/GenBank/DDBJ databases">
        <title>Genomic Encyclopedia of Type Strains, Phase IV (KMG-IV): sequencing the most valuable type-strain genomes for metagenomic binning, comparative biology and taxonomic classification.</title>
        <authorList>
            <person name="Goeker M."/>
        </authorList>
    </citation>
    <scope>NUCLEOTIDE SEQUENCE [LARGE SCALE GENOMIC DNA]</scope>
    <source>
        <strain evidence="1 2">DSM 19562</strain>
    </source>
</reference>
<evidence type="ECO:0000313" key="1">
    <source>
        <dbReference type="EMBL" id="MDQ0445196.1"/>
    </source>
</evidence>
<sequence length="134" mass="14777">MIANMDDPECCFVCRRRADGLGVMKGTRVGWLCQQCTDGGHGMRASRMPVREFDRYEQGALRRASQGRAGAYLDSLGRTDLALLHPEEWQHVCRLIVEDFGAGIRAEIGGDRPAQPDVIPAHQAVEEAEHSEAA</sequence>
<protein>
    <submittedName>
        <fullName evidence="1">Uncharacterized protein</fullName>
    </submittedName>
</protein>
<gene>
    <name evidence="1" type="ORF">QO016_004723</name>
</gene>
<name>A0ABU0HUL7_9HYPH</name>
<accession>A0ABU0HUL7</accession>
<comment type="caution">
    <text evidence="1">The sequence shown here is derived from an EMBL/GenBank/DDBJ whole genome shotgun (WGS) entry which is preliminary data.</text>
</comment>
<dbReference type="EMBL" id="JAUSVV010000023">
    <property type="protein sequence ID" value="MDQ0445196.1"/>
    <property type="molecule type" value="Genomic_DNA"/>
</dbReference>
<evidence type="ECO:0000313" key="2">
    <source>
        <dbReference type="Proteomes" id="UP001236369"/>
    </source>
</evidence>
<organism evidence="1 2">
    <name type="scientific">Methylobacterium persicinum</name>
    <dbReference type="NCBI Taxonomy" id="374426"/>
    <lineage>
        <taxon>Bacteria</taxon>
        <taxon>Pseudomonadati</taxon>
        <taxon>Pseudomonadota</taxon>
        <taxon>Alphaproteobacteria</taxon>
        <taxon>Hyphomicrobiales</taxon>
        <taxon>Methylobacteriaceae</taxon>
        <taxon>Methylobacterium</taxon>
    </lineage>
</organism>
<dbReference type="RefSeq" id="WP_238248687.1">
    <property type="nucleotide sequence ID" value="NZ_BPQX01000021.1"/>
</dbReference>